<evidence type="ECO:0000313" key="5">
    <source>
        <dbReference type="Proteomes" id="UP001172911"/>
    </source>
</evidence>
<evidence type="ECO:0000256" key="1">
    <source>
        <dbReference type="ARBA" id="ARBA00022737"/>
    </source>
</evidence>
<dbReference type="EMBL" id="JARPTC010000012">
    <property type="protein sequence ID" value="MDO7787294.1"/>
    <property type="molecule type" value="Genomic_DNA"/>
</dbReference>
<feature type="repeat" description="TPR" evidence="3">
    <location>
        <begin position="105"/>
        <end position="138"/>
    </location>
</feature>
<reference evidence="4" key="1">
    <citation type="journal article" date="2023" name="J. Hazard. Mater.">
        <title>Anaerobic biodegradation of pyrene and benzo[a]pyrene by a new sulfate-reducing Desulforamulus aquiferis strain DSA.</title>
        <authorList>
            <person name="Zhang Z."/>
            <person name="Sun J."/>
            <person name="Gong X."/>
            <person name="Wang C."/>
            <person name="Wang H."/>
        </authorList>
    </citation>
    <scope>NUCLEOTIDE SEQUENCE</scope>
    <source>
        <strain evidence="4">DSA</strain>
    </source>
</reference>
<dbReference type="Proteomes" id="UP001172911">
    <property type="component" value="Unassembled WGS sequence"/>
</dbReference>
<reference evidence="4" key="2">
    <citation type="submission" date="2023-03" db="EMBL/GenBank/DDBJ databases">
        <authorList>
            <person name="Zhang Z."/>
        </authorList>
    </citation>
    <scope>NUCLEOTIDE SEQUENCE</scope>
    <source>
        <strain evidence="4">DSA</strain>
    </source>
</reference>
<dbReference type="AlphaFoldDB" id="A0AAW7ZC84"/>
<organism evidence="4 5">
    <name type="scientific">Desulforamulus aquiferis</name>
    <dbReference type="NCBI Taxonomy" id="1397668"/>
    <lineage>
        <taxon>Bacteria</taxon>
        <taxon>Bacillati</taxon>
        <taxon>Bacillota</taxon>
        <taxon>Clostridia</taxon>
        <taxon>Eubacteriales</taxon>
        <taxon>Peptococcaceae</taxon>
        <taxon>Desulforamulus</taxon>
    </lineage>
</organism>
<accession>A0AAW7ZC84</accession>
<dbReference type="PROSITE" id="PS50293">
    <property type="entry name" value="TPR_REGION"/>
    <property type="match status" value="1"/>
</dbReference>
<dbReference type="SUPFAM" id="SSF48452">
    <property type="entry name" value="TPR-like"/>
    <property type="match status" value="1"/>
</dbReference>
<protein>
    <submittedName>
        <fullName evidence="4">Tetratricopeptide repeat protein</fullName>
    </submittedName>
</protein>
<dbReference type="InterPro" id="IPR019734">
    <property type="entry name" value="TPR_rpt"/>
</dbReference>
<name>A0AAW7ZC84_9FIRM</name>
<evidence type="ECO:0000256" key="2">
    <source>
        <dbReference type="ARBA" id="ARBA00022803"/>
    </source>
</evidence>
<dbReference type="Gene3D" id="1.25.40.10">
    <property type="entry name" value="Tetratricopeptide repeat domain"/>
    <property type="match status" value="2"/>
</dbReference>
<evidence type="ECO:0000313" key="4">
    <source>
        <dbReference type="EMBL" id="MDO7787294.1"/>
    </source>
</evidence>
<dbReference type="Pfam" id="PF13176">
    <property type="entry name" value="TPR_7"/>
    <property type="match status" value="1"/>
</dbReference>
<dbReference type="PANTHER" id="PTHR45586">
    <property type="entry name" value="TPR REPEAT-CONTAINING PROTEIN PA4667"/>
    <property type="match status" value="1"/>
</dbReference>
<dbReference type="InterPro" id="IPR051012">
    <property type="entry name" value="CellSynth/LPSAsmb/PSIAsmb"/>
</dbReference>
<sequence length="191" mass="21239">MFKGLSPRARQKRLQRIVLGVLVVILSMGLIGSSIAWTGLGGALSDPQYPATLEERTAQLEQQAKENPQDTNLLLSLASFYIRAGKQEQAIDTYQQALINEPDNVPARQNLALLYYTQGNLDAAEQQLQKALEVEPASADLNYQYASLLAEKKEYDNAIAAMEKVLETEKEGPRAEEARRYIEDWKAAAGR</sequence>
<comment type="caution">
    <text evidence="4">The sequence shown here is derived from an EMBL/GenBank/DDBJ whole genome shotgun (WGS) entry which is preliminary data.</text>
</comment>
<dbReference type="RefSeq" id="WP_304542436.1">
    <property type="nucleotide sequence ID" value="NZ_JARPTC010000012.1"/>
</dbReference>
<gene>
    <name evidence="4" type="ORF">P6N53_08700</name>
</gene>
<evidence type="ECO:0000256" key="3">
    <source>
        <dbReference type="PROSITE-ProRule" id="PRU00339"/>
    </source>
</evidence>
<keyword evidence="2 3" id="KW-0802">TPR repeat</keyword>
<dbReference type="PROSITE" id="PS50005">
    <property type="entry name" value="TPR"/>
    <property type="match status" value="2"/>
</dbReference>
<keyword evidence="1" id="KW-0677">Repeat</keyword>
<dbReference type="InterPro" id="IPR011990">
    <property type="entry name" value="TPR-like_helical_dom_sf"/>
</dbReference>
<proteinExistence type="predicted"/>
<dbReference type="SMART" id="SM00028">
    <property type="entry name" value="TPR"/>
    <property type="match status" value="3"/>
</dbReference>
<dbReference type="Pfam" id="PF13432">
    <property type="entry name" value="TPR_16"/>
    <property type="match status" value="1"/>
</dbReference>
<feature type="repeat" description="TPR" evidence="3">
    <location>
        <begin position="71"/>
        <end position="104"/>
    </location>
</feature>
<dbReference type="PANTHER" id="PTHR45586:SF1">
    <property type="entry name" value="LIPOPOLYSACCHARIDE ASSEMBLY PROTEIN B"/>
    <property type="match status" value="1"/>
</dbReference>
<keyword evidence="5" id="KW-1185">Reference proteome</keyword>